<comment type="subcellular location">
    <subcellularLocation>
        <location evidence="1">Nucleus</location>
    </subcellularLocation>
</comment>
<keyword evidence="5" id="KW-0508">mRNA splicing</keyword>
<feature type="coiled-coil region" evidence="7">
    <location>
        <begin position="152"/>
        <end position="179"/>
    </location>
</feature>
<gene>
    <name evidence="9" type="ORF">B0T19DRAFT_401149</name>
</gene>
<dbReference type="PANTHER" id="PTHR13296">
    <property type="entry name" value="BCAS2 PROTEIN"/>
    <property type="match status" value="1"/>
</dbReference>
<dbReference type="EMBL" id="JAUEPO010000003">
    <property type="protein sequence ID" value="KAK3328382.1"/>
    <property type="molecule type" value="Genomic_DNA"/>
</dbReference>
<evidence type="ECO:0000256" key="1">
    <source>
        <dbReference type="ARBA" id="ARBA00004123"/>
    </source>
</evidence>
<comment type="caution">
    <text evidence="9">The sequence shown here is derived from an EMBL/GenBank/DDBJ whole genome shotgun (WGS) entry which is preliminary data.</text>
</comment>
<dbReference type="GO" id="GO:0008380">
    <property type="term" value="P:RNA splicing"/>
    <property type="evidence" value="ECO:0007669"/>
    <property type="project" value="UniProtKB-KW"/>
</dbReference>
<evidence type="ECO:0000313" key="10">
    <source>
        <dbReference type="Proteomes" id="UP001286456"/>
    </source>
</evidence>
<evidence type="ECO:0000256" key="5">
    <source>
        <dbReference type="ARBA" id="ARBA00023187"/>
    </source>
</evidence>
<name>A0AAE0MDG3_9PEZI</name>
<evidence type="ECO:0000256" key="8">
    <source>
        <dbReference type="SAM" id="MobiDB-lite"/>
    </source>
</evidence>
<keyword evidence="10" id="KW-1185">Reference proteome</keyword>
<sequence length="229" mass="25340">MPSITTIHESLPYIDQDPTPSERSAAESLIASERLLVPDDPFHALLPPSPSTSTSTSKYLTPLLQAEFDRISSSKSTNPPNTPTSTKLHALDLTRYESLDPPTLTSLSLPESLTTLRTALSRAYATHTYLSGRRAHLALLDSYGKNAWLVGNFHLEGELKALERELGAVRREIDVVTLQRKGAQDEAGPEIRGLDETWRKGVGRVLETEAAAEGLRREVLEATRRRMEE</sequence>
<dbReference type="Proteomes" id="UP001286456">
    <property type="component" value="Unassembled WGS sequence"/>
</dbReference>
<keyword evidence="4" id="KW-0747">Spliceosome</keyword>
<dbReference type="InterPro" id="IPR008409">
    <property type="entry name" value="SPF27"/>
</dbReference>
<evidence type="ECO:0000256" key="4">
    <source>
        <dbReference type="ARBA" id="ARBA00022728"/>
    </source>
</evidence>
<dbReference type="Pfam" id="PF05700">
    <property type="entry name" value="BCAS2"/>
    <property type="match status" value="1"/>
</dbReference>
<reference evidence="9" key="2">
    <citation type="submission" date="2023-06" db="EMBL/GenBank/DDBJ databases">
        <authorList>
            <consortium name="Lawrence Berkeley National Laboratory"/>
            <person name="Haridas S."/>
            <person name="Hensen N."/>
            <person name="Bonometti L."/>
            <person name="Westerberg I."/>
            <person name="Brannstrom I.O."/>
            <person name="Guillou S."/>
            <person name="Cros-Aarteil S."/>
            <person name="Calhoun S."/>
            <person name="Kuo A."/>
            <person name="Mondo S."/>
            <person name="Pangilinan J."/>
            <person name="Riley R."/>
            <person name="Labutti K."/>
            <person name="Andreopoulos B."/>
            <person name="Lipzen A."/>
            <person name="Chen C."/>
            <person name="Yanf M."/>
            <person name="Daum C."/>
            <person name="Ng V."/>
            <person name="Clum A."/>
            <person name="Steindorff A."/>
            <person name="Ohm R."/>
            <person name="Martin F."/>
            <person name="Silar P."/>
            <person name="Natvig D."/>
            <person name="Lalanne C."/>
            <person name="Gautier V."/>
            <person name="Ament-Velasquez S.L."/>
            <person name="Kruys A."/>
            <person name="Hutchinson M.I."/>
            <person name="Powell A.J."/>
            <person name="Barry K."/>
            <person name="Miller A.N."/>
            <person name="Grigoriev I.V."/>
            <person name="Debuchy R."/>
            <person name="Gladieux P."/>
            <person name="Thoren M.H."/>
            <person name="Johannesson H."/>
        </authorList>
    </citation>
    <scope>NUCLEOTIDE SEQUENCE</scope>
    <source>
        <strain evidence="9">SMH4131-1</strain>
    </source>
</reference>
<keyword evidence="6" id="KW-0539">Nucleus</keyword>
<evidence type="ECO:0000256" key="3">
    <source>
        <dbReference type="ARBA" id="ARBA00022664"/>
    </source>
</evidence>
<organism evidence="9 10">
    <name type="scientific">Cercophora scortea</name>
    <dbReference type="NCBI Taxonomy" id="314031"/>
    <lineage>
        <taxon>Eukaryota</taxon>
        <taxon>Fungi</taxon>
        <taxon>Dikarya</taxon>
        <taxon>Ascomycota</taxon>
        <taxon>Pezizomycotina</taxon>
        <taxon>Sordariomycetes</taxon>
        <taxon>Sordariomycetidae</taxon>
        <taxon>Sordariales</taxon>
        <taxon>Lasiosphaeriaceae</taxon>
        <taxon>Cercophora</taxon>
    </lineage>
</organism>
<comment type="similarity">
    <text evidence="2">Belongs to the SPF27 family.</text>
</comment>
<evidence type="ECO:0000256" key="7">
    <source>
        <dbReference type="SAM" id="Coils"/>
    </source>
</evidence>
<keyword evidence="3" id="KW-0507">mRNA processing</keyword>
<keyword evidence="7" id="KW-0175">Coiled coil</keyword>
<evidence type="ECO:0000313" key="9">
    <source>
        <dbReference type="EMBL" id="KAK3328382.1"/>
    </source>
</evidence>
<dbReference type="PANTHER" id="PTHR13296:SF0">
    <property type="entry name" value="PRE-MRNA-SPLICING FACTOR SPF27"/>
    <property type="match status" value="1"/>
</dbReference>
<accession>A0AAE0MDG3</accession>
<proteinExistence type="inferred from homology"/>
<dbReference type="GO" id="GO:0000974">
    <property type="term" value="C:Prp19 complex"/>
    <property type="evidence" value="ECO:0007669"/>
    <property type="project" value="TreeGrafter"/>
</dbReference>
<dbReference type="GO" id="GO:0006397">
    <property type="term" value="P:mRNA processing"/>
    <property type="evidence" value="ECO:0007669"/>
    <property type="project" value="UniProtKB-KW"/>
</dbReference>
<reference evidence="9" key="1">
    <citation type="journal article" date="2023" name="Mol. Phylogenet. Evol.">
        <title>Genome-scale phylogeny and comparative genomics of the fungal order Sordariales.</title>
        <authorList>
            <person name="Hensen N."/>
            <person name="Bonometti L."/>
            <person name="Westerberg I."/>
            <person name="Brannstrom I.O."/>
            <person name="Guillou S."/>
            <person name="Cros-Aarteil S."/>
            <person name="Calhoun S."/>
            <person name="Haridas S."/>
            <person name="Kuo A."/>
            <person name="Mondo S."/>
            <person name="Pangilinan J."/>
            <person name="Riley R."/>
            <person name="LaButti K."/>
            <person name="Andreopoulos B."/>
            <person name="Lipzen A."/>
            <person name="Chen C."/>
            <person name="Yan M."/>
            <person name="Daum C."/>
            <person name="Ng V."/>
            <person name="Clum A."/>
            <person name="Steindorff A."/>
            <person name="Ohm R.A."/>
            <person name="Martin F."/>
            <person name="Silar P."/>
            <person name="Natvig D.O."/>
            <person name="Lalanne C."/>
            <person name="Gautier V."/>
            <person name="Ament-Velasquez S.L."/>
            <person name="Kruys A."/>
            <person name="Hutchinson M.I."/>
            <person name="Powell A.J."/>
            <person name="Barry K."/>
            <person name="Miller A.N."/>
            <person name="Grigoriev I.V."/>
            <person name="Debuchy R."/>
            <person name="Gladieux P."/>
            <person name="Hiltunen Thoren M."/>
            <person name="Johannesson H."/>
        </authorList>
    </citation>
    <scope>NUCLEOTIDE SEQUENCE</scope>
    <source>
        <strain evidence="9">SMH4131-1</strain>
    </source>
</reference>
<feature type="region of interest" description="Disordered" evidence="8">
    <location>
        <begin position="1"/>
        <end position="26"/>
    </location>
</feature>
<dbReference type="GO" id="GO:0071013">
    <property type="term" value="C:catalytic step 2 spliceosome"/>
    <property type="evidence" value="ECO:0007669"/>
    <property type="project" value="TreeGrafter"/>
</dbReference>
<evidence type="ECO:0000256" key="6">
    <source>
        <dbReference type="ARBA" id="ARBA00023242"/>
    </source>
</evidence>
<dbReference type="GO" id="GO:0071011">
    <property type="term" value="C:precatalytic spliceosome"/>
    <property type="evidence" value="ECO:0007669"/>
    <property type="project" value="TreeGrafter"/>
</dbReference>
<dbReference type="AlphaFoldDB" id="A0AAE0MDG3"/>
<protein>
    <submittedName>
        <fullName evidence="9">Pre-mRNA-splicing factor SPF27</fullName>
    </submittedName>
</protein>
<evidence type="ECO:0000256" key="2">
    <source>
        <dbReference type="ARBA" id="ARBA00010788"/>
    </source>
</evidence>